<evidence type="ECO:0000256" key="4">
    <source>
        <dbReference type="ARBA" id="ARBA00023004"/>
    </source>
</evidence>
<keyword evidence="2" id="KW-0004">4Fe-4S</keyword>
<dbReference type="Gene3D" id="3.40.50.11540">
    <property type="entry name" value="NADH-ubiquinone oxidoreductase 51kDa subunit"/>
    <property type="match status" value="1"/>
</dbReference>
<evidence type="ECO:0000256" key="5">
    <source>
        <dbReference type="ARBA" id="ARBA00023014"/>
    </source>
</evidence>
<keyword evidence="5" id="KW-0411">Iron-sulfur</keyword>
<feature type="region of interest" description="Disordered" evidence="6">
    <location>
        <begin position="242"/>
        <end position="261"/>
    </location>
</feature>
<dbReference type="InterPro" id="IPR019575">
    <property type="entry name" value="Nuop51_4Fe4S-bd"/>
</dbReference>
<gene>
    <name evidence="9" type="ORF">D3M95_09315</name>
</gene>
<dbReference type="SUPFAM" id="SSF140490">
    <property type="entry name" value="Nqo1C-terminal domain-like"/>
    <property type="match status" value="1"/>
</dbReference>
<evidence type="ECO:0000313" key="9">
    <source>
        <dbReference type="EMBL" id="RIX33881.1"/>
    </source>
</evidence>
<comment type="caution">
    <text evidence="9">The sequence shown here is derived from an EMBL/GenBank/DDBJ whole genome shotgun (WGS) entry which is preliminary data.</text>
</comment>
<dbReference type="STRING" id="1451189.CFAL_01305"/>
<dbReference type="Pfam" id="PF10589">
    <property type="entry name" value="NADH_4Fe-4S"/>
    <property type="match status" value="1"/>
</dbReference>
<dbReference type="GO" id="GO:0051539">
    <property type="term" value="F:4 iron, 4 sulfur cluster binding"/>
    <property type="evidence" value="ECO:0007669"/>
    <property type="project" value="UniProtKB-KW"/>
</dbReference>
<reference evidence="9 10" key="1">
    <citation type="submission" date="2018-09" db="EMBL/GenBank/DDBJ databases">
        <title>Optimization and identification of Corynebacterium falsenii FN1-14 from fish paste.</title>
        <authorList>
            <person name="Daroonpunt R."/>
            <person name="Tanasupawat S."/>
        </authorList>
    </citation>
    <scope>NUCLEOTIDE SEQUENCE [LARGE SCALE GENOMIC DNA]</scope>
    <source>
        <strain evidence="9 10">FN1-14</strain>
    </source>
</reference>
<feature type="compositionally biased region" description="Basic residues" evidence="6">
    <location>
        <begin position="78"/>
        <end position="97"/>
    </location>
</feature>
<organism evidence="9 10">
    <name type="scientific">Corynebacterium falsenii</name>
    <dbReference type="NCBI Taxonomy" id="108486"/>
    <lineage>
        <taxon>Bacteria</taxon>
        <taxon>Bacillati</taxon>
        <taxon>Actinomycetota</taxon>
        <taxon>Actinomycetes</taxon>
        <taxon>Mycobacteriales</taxon>
        <taxon>Corynebacteriaceae</taxon>
        <taxon>Corynebacterium</taxon>
    </lineage>
</organism>
<dbReference type="PANTHER" id="PTHR43578:SF3">
    <property type="entry name" value="NADH-QUINONE OXIDOREDUCTASE SUBUNIT F"/>
    <property type="match status" value="1"/>
</dbReference>
<feature type="region of interest" description="Disordered" evidence="6">
    <location>
        <begin position="38"/>
        <end position="115"/>
    </location>
</feature>
<dbReference type="GO" id="GO:0046872">
    <property type="term" value="F:metal ion binding"/>
    <property type="evidence" value="ECO:0007669"/>
    <property type="project" value="UniProtKB-KW"/>
</dbReference>
<evidence type="ECO:0000256" key="1">
    <source>
        <dbReference type="ARBA" id="ARBA00007523"/>
    </source>
</evidence>
<dbReference type="OrthoDB" id="9805533at2"/>
<proteinExistence type="inferred from homology"/>
<name>A0A418Q5K8_9CORY</name>
<evidence type="ECO:0008006" key="11">
    <source>
        <dbReference type="Google" id="ProtNLM"/>
    </source>
</evidence>
<sequence>MAGGSLGGVYLLARCADPRGRRGNGRRLALVYRRDRRRQRSGLGAAGGAAVAGRASGGIGTPHTTSPAHSFNHAAHAAAHRNTTRKGRGSVMNRHHSTNSNQPNHPTQPNHPSLTAPGAITLADVATLRGRGGGNFPVAAKAEAVINAAARTGKAPVLIINGTESDPFSAKDRYLLNNSPRTVLRGAVLMARLIGAKKLKMVVPSELVAPLRPLAAEAGIHVSAAAPGFVAGQDSAVTAHLEGRAARPRRPHIHSTDSGYRRRPTYVGNVETFHCIALIEQGRDPHEYVLISVSSGVLVDAAPTNTRVIAMPSGMSVREILRALPEGFLAEHCSPDHHVLVGGMHGTWVPALTDQPAGSHSLFVPADYYPINVATSQILHRAADSSAGQCGPCALGLPRLAEAWDRLGDPRYGAEARETVDLMTGRRAPYPGSVGPLAGRGACSHPDGVSELTRSALALVAGAEWGMSQAAYVPDYWQEAYYA</sequence>
<evidence type="ECO:0000256" key="3">
    <source>
        <dbReference type="ARBA" id="ARBA00022723"/>
    </source>
</evidence>
<dbReference type="EMBL" id="QXJK01000011">
    <property type="protein sequence ID" value="RIX33881.1"/>
    <property type="molecule type" value="Genomic_DNA"/>
</dbReference>
<dbReference type="InterPro" id="IPR037207">
    <property type="entry name" value="Nuop51_4Fe4S-bd_sf"/>
</dbReference>
<keyword evidence="3" id="KW-0479">Metal-binding</keyword>
<evidence type="ECO:0000256" key="6">
    <source>
        <dbReference type="SAM" id="MobiDB-lite"/>
    </source>
</evidence>
<feature type="domain" description="NADH-ubiquinone oxidoreductase 51kDa subunit iron-sulphur binding" evidence="8">
    <location>
        <begin position="376"/>
        <end position="457"/>
    </location>
</feature>
<dbReference type="PANTHER" id="PTHR43578">
    <property type="entry name" value="NADH-QUINONE OXIDOREDUCTASE SUBUNIT F"/>
    <property type="match status" value="1"/>
</dbReference>
<accession>A0A418Q5K8</accession>
<evidence type="ECO:0000256" key="2">
    <source>
        <dbReference type="ARBA" id="ARBA00022485"/>
    </source>
</evidence>
<dbReference type="Pfam" id="PF01512">
    <property type="entry name" value="Complex1_51K"/>
    <property type="match status" value="1"/>
</dbReference>
<dbReference type="InterPro" id="IPR037225">
    <property type="entry name" value="Nuo51_FMN-bd_sf"/>
</dbReference>
<keyword evidence="4" id="KW-0408">Iron</keyword>
<feature type="compositionally biased region" description="Low complexity" evidence="6">
    <location>
        <begin position="98"/>
        <end position="113"/>
    </location>
</feature>
<evidence type="ECO:0000259" key="8">
    <source>
        <dbReference type="Pfam" id="PF10589"/>
    </source>
</evidence>
<feature type="domain" description="NADH-ubiquinone oxidoreductase 51kDa subunit FMN-binding" evidence="7">
    <location>
        <begin position="126"/>
        <end position="277"/>
    </location>
</feature>
<evidence type="ECO:0000259" key="7">
    <source>
        <dbReference type="Pfam" id="PF01512"/>
    </source>
</evidence>
<dbReference type="Proteomes" id="UP000285278">
    <property type="component" value="Unassembled WGS sequence"/>
</dbReference>
<protein>
    <recommendedName>
        <fullName evidence="11">NADH-ubiquinone oxidoreductase 51kDa subunit iron-sulphur binding domain-containing protein</fullName>
    </recommendedName>
</protein>
<comment type="similarity">
    <text evidence="1">Belongs to the complex I 51 kDa subunit family.</text>
</comment>
<keyword evidence="10" id="KW-1185">Reference proteome</keyword>
<evidence type="ECO:0000313" key="10">
    <source>
        <dbReference type="Proteomes" id="UP000285278"/>
    </source>
</evidence>
<dbReference type="InterPro" id="IPR011538">
    <property type="entry name" value="Nuo51_FMN-bd"/>
</dbReference>
<dbReference type="SUPFAM" id="SSF142019">
    <property type="entry name" value="Nqo1 FMN-binding domain-like"/>
    <property type="match status" value="1"/>
</dbReference>
<dbReference type="AlphaFoldDB" id="A0A418Q5K8"/>